<dbReference type="GO" id="GO:0016787">
    <property type="term" value="F:hydrolase activity"/>
    <property type="evidence" value="ECO:0007669"/>
    <property type="project" value="UniProtKB-KW"/>
</dbReference>
<feature type="transmembrane region" description="Helical" evidence="1">
    <location>
        <begin position="121"/>
        <end position="142"/>
    </location>
</feature>
<feature type="transmembrane region" description="Helical" evidence="1">
    <location>
        <begin position="73"/>
        <end position="92"/>
    </location>
</feature>
<dbReference type="InterPro" id="IPR037522">
    <property type="entry name" value="HD_GYP_dom"/>
</dbReference>
<feature type="transmembrane region" description="Helical" evidence="1">
    <location>
        <begin position="98"/>
        <end position="114"/>
    </location>
</feature>
<comment type="caution">
    <text evidence="3">The sequence shown here is derived from an EMBL/GenBank/DDBJ whole genome shotgun (WGS) entry which is preliminary data.</text>
</comment>
<feature type="transmembrane region" description="Helical" evidence="1">
    <location>
        <begin position="39"/>
        <end position="61"/>
    </location>
</feature>
<dbReference type="Proteomes" id="UP001595715">
    <property type="component" value="Unassembled WGS sequence"/>
</dbReference>
<dbReference type="PANTHER" id="PTHR45228:SF1">
    <property type="entry name" value="CYCLIC DI-GMP PHOSPHODIESTERASE TM_0186"/>
    <property type="match status" value="1"/>
</dbReference>
<feature type="transmembrane region" description="Helical" evidence="1">
    <location>
        <begin position="154"/>
        <end position="172"/>
    </location>
</feature>
<keyword evidence="1" id="KW-1133">Transmembrane helix</keyword>
<dbReference type="PANTHER" id="PTHR45228">
    <property type="entry name" value="CYCLIC DI-GMP PHOSPHODIESTERASE TM_0186-RELATED"/>
    <property type="match status" value="1"/>
</dbReference>
<dbReference type="Pfam" id="PF13487">
    <property type="entry name" value="HD_5"/>
    <property type="match status" value="1"/>
</dbReference>
<dbReference type="Gene3D" id="1.10.3210.10">
    <property type="entry name" value="Hypothetical protein af1432"/>
    <property type="match status" value="1"/>
</dbReference>
<keyword evidence="1" id="KW-0812">Transmembrane</keyword>
<dbReference type="EC" id="3.1.4.-" evidence="3"/>
<evidence type="ECO:0000259" key="2">
    <source>
        <dbReference type="PROSITE" id="PS51832"/>
    </source>
</evidence>
<dbReference type="EMBL" id="JBHSAM010000025">
    <property type="protein sequence ID" value="MFC4100688.1"/>
    <property type="molecule type" value="Genomic_DNA"/>
</dbReference>
<name>A0ABV8K3T7_9BACL</name>
<dbReference type="SUPFAM" id="SSF109604">
    <property type="entry name" value="HD-domain/PDEase-like"/>
    <property type="match status" value="1"/>
</dbReference>
<evidence type="ECO:0000313" key="4">
    <source>
        <dbReference type="Proteomes" id="UP001595715"/>
    </source>
</evidence>
<accession>A0ABV8K3T7</accession>
<proteinExistence type="predicted"/>
<gene>
    <name evidence="3" type="ORF">ACFOZ8_13600</name>
</gene>
<evidence type="ECO:0000256" key="1">
    <source>
        <dbReference type="SAM" id="Phobius"/>
    </source>
</evidence>
<keyword evidence="4" id="KW-1185">Reference proteome</keyword>
<dbReference type="CDD" id="cd00077">
    <property type="entry name" value="HDc"/>
    <property type="match status" value="1"/>
</dbReference>
<evidence type="ECO:0000313" key="3">
    <source>
        <dbReference type="EMBL" id="MFC4100688.1"/>
    </source>
</evidence>
<dbReference type="InterPro" id="IPR003607">
    <property type="entry name" value="HD/PDEase_dom"/>
</dbReference>
<feature type="domain" description="HD-GYP" evidence="2">
    <location>
        <begin position="185"/>
        <end position="372"/>
    </location>
</feature>
<keyword evidence="1" id="KW-0472">Membrane</keyword>
<dbReference type="RefSeq" id="WP_377719338.1">
    <property type="nucleotide sequence ID" value="NZ_JBHSAM010000025.1"/>
</dbReference>
<protein>
    <submittedName>
        <fullName evidence="3">HD-GYP domain-containing protein</fullName>
        <ecNumber evidence="3">3.1.4.-</ecNumber>
    </submittedName>
</protein>
<dbReference type="InterPro" id="IPR052020">
    <property type="entry name" value="Cyclic_di-GMP/3'3'-cGAMP_PDE"/>
</dbReference>
<keyword evidence="3" id="KW-0378">Hydrolase</keyword>
<sequence>MLTKLLAEPPQRLILLLISILLSALVVFASLDAWLGGRYWSSDLITTLSTLTVISWGLFYADKRTDRLNNHRLKQFAIMLFFFIMMALTYFHPRVFDQAWTFMLFFPVLIGLFTSPREFRYYAALYLLLFVGLAAASMTGSGVRITSLMETGEFRILMAVGCVLVGAIAVIGRHQQAKRQVQQAFQQQKQLVIHLLQSFISVAERKTQTSRQEISEMSMLLKALWKEHQGNSSRDWEIDLLSLLHFVSRVKLPDYMFEKEGKLSPFELEVVQEHCFMARELCGDIPGFQEIQHIFLYHHERIDGSGYPYRLKENQIPLLSQMLGLVEVFLALTTSRSYREAMSRRDAYEEIRGLAGTAFRADIIDAFERVVK</sequence>
<reference evidence="4" key="1">
    <citation type="journal article" date="2019" name="Int. J. Syst. Evol. Microbiol.">
        <title>The Global Catalogue of Microorganisms (GCM) 10K type strain sequencing project: providing services to taxonomists for standard genome sequencing and annotation.</title>
        <authorList>
            <consortium name="The Broad Institute Genomics Platform"/>
            <consortium name="The Broad Institute Genome Sequencing Center for Infectious Disease"/>
            <person name="Wu L."/>
            <person name="Ma J."/>
        </authorList>
    </citation>
    <scope>NUCLEOTIDE SEQUENCE [LARGE SCALE GENOMIC DNA]</scope>
    <source>
        <strain evidence="4">IBRC-M 10987</strain>
    </source>
</reference>
<dbReference type="PROSITE" id="PS51832">
    <property type="entry name" value="HD_GYP"/>
    <property type="match status" value="1"/>
</dbReference>
<organism evidence="3 4">
    <name type="scientific">Paenibacillus xanthanilyticus</name>
    <dbReference type="NCBI Taxonomy" id="1783531"/>
    <lineage>
        <taxon>Bacteria</taxon>
        <taxon>Bacillati</taxon>
        <taxon>Bacillota</taxon>
        <taxon>Bacilli</taxon>
        <taxon>Bacillales</taxon>
        <taxon>Paenibacillaceae</taxon>
        <taxon>Paenibacillus</taxon>
    </lineage>
</organism>